<accession>A0A9W7DFX6</accession>
<keyword evidence="2" id="KW-1185">Reference proteome</keyword>
<name>A0A9W7DFX6_AMBMO</name>
<evidence type="ECO:0000313" key="2">
    <source>
        <dbReference type="Proteomes" id="UP001165063"/>
    </source>
</evidence>
<reference evidence="1" key="1">
    <citation type="submission" date="2023-04" db="EMBL/GenBank/DDBJ databases">
        <title>Ambrosiozyma monospora NBRC 1965.</title>
        <authorList>
            <person name="Ichikawa N."/>
            <person name="Sato H."/>
            <person name="Tonouchi N."/>
        </authorList>
    </citation>
    <scope>NUCLEOTIDE SEQUENCE</scope>
    <source>
        <strain evidence="1">NBRC 1965</strain>
    </source>
</reference>
<dbReference type="AlphaFoldDB" id="A0A9W7DFX6"/>
<dbReference type="OrthoDB" id="25921at2759"/>
<dbReference type="Proteomes" id="UP001165063">
    <property type="component" value="Unassembled WGS sequence"/>
</dbReference>
<protein>
    <submittedName>
        <fullName evidence="1">Unnamed protein product</fullName>
    </submittedName>
</protein>
<dbReference type="EMBL" id="BSXU01002179">
    <property type="protein sequence ID" value="GMG35075.1"/>
    <property type="molecule type" value="Genomic_DNA"/>
</dbReference>
<organism evidence="1 2">
    <name type="scientific">Ambrosiozyma monospora</name>
    <name type="common">Yeast</name>
    <name type="synonym">Endomycopsis monosporus</name>
    <dbReference type="NCBI Taxonomy" id="43982"/>
    <lineage>
        <taxon>Eukaryota</taxon>
        <taxon>Fungi</taxon>
        <taxon>Dikarya</taxon>
        <taxon>Ascomycota</taxon>
        <taxon>Saccharomycotina</taxon>
        <taxon>Pichiomycetes</taxon>
        <taxon>Pichiales</taxon>
        <taxon>Pichiaceae</taxon>
        <taxon>Ambrosiozyma</taxon>
    </lineage>
</organism>
<comment type="caution">
    <text evidence="1">The sequence shown here is derived from an EMBL/GenBank/DDBJ whole genome shotgun (WGS) entry which is preliminary data.</text>
</comment>
<gene>
    <name evidence="1" type="ORF">Amon01_000449200</name>
</gene>
<sequence length="111" mass="12530">MISEFEKLSTVVIQRLEVIESNTGGSPTVIVERDEDISARLEELLFPMDGKKYVTSTSAENSPHVSQTKNSNVFSGINDLQFASPTVWQDHFDITEFMTLENYEVTLNDLI</sequence>
<proteinExistence type="predicted"/>
<evidence type="ECO:0000313" key="1">
    <source>
        <dbReference type="EMBL" id="GMG35075.1"/>
    </source>
</evidence>